<dbReference type="Proteomes" id="UP000189911">
    <property type="component" value="Chromosome A"/>
</dbReference>
<organism evidence="1 2">
    <name type="scientific">Lachancea nothofagi CBS 11611</name>
    <dbReference type="NCBI Taxonomy" id="1266666"/>
    <lineage>
        <taxon>Eukaryota</taxon>
        <taxon>Fungi</taxon>
        <taxon>Dikarya</taxon>
        <taxon>Ascomycota</taxon>
        <taxon>Saccharomycotina</taxon>
        <taxon>Saccharomycetes</taxon>
        <taxon>Saccharomycetales</taxon>
        <taxon>Saccharomycetaceae</taxon>
        <taxon>Lachancea</taxon>
    </lineage>
</organism>
<accession>A0A1G4IR49</accession>
<name>A0A1G4IR49_9SACH</name>
<evidence type="ECO:0000313" key="2">
    <source>
        <dbReference type="Proteomes" id="UP000189911"/>
    </source>
</evidence>
<sequence>MINATLTKPVVFPCGTIYNLTIDDSTTVMEAWCCGFAQVNDYDDRASTLPHNFTGISCGSSDFLNIENDTTLLEGYLCGIGALHTTQTSGLLTTTTSAQKNGAGKLRLNWIHFLTLFGVLLHFLN</sequence>
<dbReference type="AlphaFoldDB" id="A0A1G4IR49"/>
<protein>
    <submittedName>
        <fullName evidence="1">LANO_0A05028g1_1</fullName>
    </submittedName>
</protein>
<reference evidence="2" key="1">
    <citation type="submission" date="2016-03" db="EMBL/GenBank/DDBJ databases">
        <authorList>
            <person name="Devillers Hugo."/>
        </authorList>
    </citation>
    <scope>NUCLEOTIDE SEQUENCE [LARGE SCALE GENOMIC DNA]</scope>
</reference>
<gene>
    <name evidence="1" type="ORF">LANO_0A05028G</name>
</gene>
<proteinExistence type="predicted"/>
<evidence type="ECO:0000313" key="1">
    <source>
        <dbReference type="EMBL" id="SCU79091.1"/>
    </source>
</evidence>
<keyword evidence="2" id="KW-1185">Reference proteome</keyword>
<dbReference type="EMBL" id="LT598449">
    <property type="protein sequence ID" value="SCU79091.1"/>
    <property type="molecule type" value="Genomic_DNA"/>
</dbReference>
<dbReference type="OrthoDB" id="10325852at2759"/>